<keyword evidence="1" id="KW-0472">Membrane</keyword>
<evidence type="ECO:0000313" key="2">
    <source>
        <dbReference type="Ensembl" id="ENSCINP00000030420.1"/>
    </source>
</evidence>
<sequence>MMSSKVFNSLKRTTFGVTNRIVFWLLHVFLSPNSMVIL</sequence>
<accession>H2XL88</accession>
<keyword evidence="1" id="KW-0812">Transmembrane</keyword>
<organism evidence="2 3">
    <name type="scientific">Ciona intestinalis</name>
    <name type="common">Transparent sea squirt</name>
    <name type="synonym">Ascidia intestinalis</name>
    <dbReference type="NCBI Taxonomy" id="7719"/>
    <lineage>
        <taxon>Eukaryota</taxon>
        <taxon>Metazoa</taxon>
        <taxon>Chordata</taxon>
        <taxon>Tunicata</taxon>
        <taxon>Ascidiacea</taxon>
        <taxon>Phlebobranchia</taxon>
        <taxon>Cionidae</taxon>
        <taxon>Ciona</taxon>
    </lineage>
</organism>
<keyword evidence="3" id="KW-1185">Reference proteome</keyword>
<dbReference type="AlphaFoldDB" id="H2XL88"/>
<name>H2XL88_CIOIN</name>
<keyword evidence="1" id="KW-1133">Transmembrane helix</keyword>
<feature type="transmembrane region" description="Helical" evidence="1">
    <location>
        <begin position="21"/>
        <end position="37"/>
    </location>
</feature>
<dbReference type="HOGENOM" id="CLU_3337741_0_0_1"/>
<reference evidence="2" key="2">
    <citation type="journal article" date="2008" name="Genome Biol.">
        <title>Improved genome assembly and evidence-based global gene model set for the chordate Ciona intestinalis: new insight into intron and operon populations.</title>
        <authorList>
            <person name="Satou Y."/>
            <person name="Mineta K."/>
            <person name="Ogasawara M."/>
            <person name="Sasakura Y."/>
            <person name="Shoguchi E."/>
            <person name="Ueno K."/>
            <person name="Yamada L."/>
            <person name="Matsumoto J."/>
            <person name="Wasserscheid J."/>
            <person name="Dewar K."/>
            <person name="Wiley G.B."/>
            <person name="Macmil S.L."/>
            <person name="Roe B.A."/>
            <person name="Zeller R.W."/>
            <person name="Hastings K.E."/>
            <person name="Lemaire P."/>
            <person name="Lindquist E."/>
            <person name="Endo T."/>
            <person name="Hotta K."/>
            <person name="Inaba K."/>
        </authorList>
    </citation>
    <scope>NUCLEOTIDE SEQUENCE [LARGE SCALE GENOMIC DNA]</scope>
    <source>
        <strain evidence="2">wild type</strain>
    </source>
</reference>
<reference evidence="2" key="3">
    <citation type="submission" date="2025-08" db="UniProtKB">
        <authorList>
            <consortium name="Ensembl"/>
        </authorList>
    </citation>
    <scope>IDENTIFICATION</scope>
</reference>
<reference evidence="3" key="1">
    <citation type="journal article" date="2002" name="Science">
        <title>The draft genome of Ciona intestinalis: insights into chordate and vertebrate origins.</title>
        <authorList>
            <person name="Dehal P."/>
            <person name="Satou Y."/>
            <person name="Campbell R.K."/>
            <person name="Chapman J."/>
            <person name="Degnan B."/>
            <person name="De Tomaso A."/>
            <person name="Davidson B."/>
            <person name="Di Gregorio A."/>
            <person name="Gelpke M."/>
            <person name="Goodstein D.M."/>
            <person name="Harafuji N."/>
            <person name="Hastings K.E."/>
            <person name="Ho I."/>
            <person name="Hotta K."/>
            <person name="Huang W."/>
            <person name="Kawashima T."/>
            <person name="Lemaire P."/>
            <person name="Martinez D."/>
            <person name="Meinertzhagen I.A."/>
            <person name="Necula S."/>
            <person name="Nonaka M."/>
            <person name="Putnam N."/>
            <person name="Rash S."/>
            <person name="Saiga H."/>
            <person name="Satake M."/>
            <person name="Terry A."/>
            <person name="Yamada L."/>
            <person name="Wang H.G."/>
            <person name="Awazu S."/>
            <person name="Azumi K."/>
            <person name="Boore J."/>
            <person name="Branno M."/>
            <person name="Chin-Bow S."/>
            <person name="DeSantis R."/>
            <person name="Doyle S."/>
            <person name="Francino P."/>
            <person name="Keys D.N."/>
            <person name="Haga S."/>
            <person name="Hayashi H."/>
            <person name="Hino K."/>
            <person name="Imai K.S."/>
            <person name="Inaba K."/>
            <person name="Kano S."/>
            <person name="Kobayashi K."/>
            <person name="Kobayashi M."/>
            <person name="Lee B.I."/>
            <person name="Makabe K.W."/>
            <person name="Manohar C."/>
            <person name="Matassi G."/>
            <person name="Medina M."/>
            <person name="Mochizuki Y."/>
            <person name="Mount S."/>
            <person name="Morishita T."/>
            <person name="Miura S."/>
            <person name="Nakayama A."/>
            <person name="Nishizaka S."/>
            <person name="Nomoto H."/>
            <person name="Ohta F."/>
            <person name="Oishi K."/>
            <person name="Rigoutsos I."/>
            <person name="Sano M."/>
            <person name="Sasaki A."/>
            <person name="Sasakura Y."/>
            <person name="Shoguchi E."/>
            <person name="Shin-i T."/>
            <person name="Spagnuolo A."/>
            <person name="Stainier D."/>
            <person name="Suzuki M.M."/>
            <person name="Tassy O."/>
            <person name="Takatori N."/>
            <person name="Tokuoka M."/>
            <person name="Yagi K."/>
            <person name="Yoshizaki F."/>
            <person name="Wada S."/>
            <person name="Zhang C."/>
            <person name="Hyatt P.D."/>
            <person name="Larimer F."/>
            <person name="Detter C."/>
            <person name="Doggett N."/>
            <person name="Glavina T."/>
            <person name="Hawkins T."/>
            <person name="Richardson P."/>
            <person name="Lucas S."/>
            <person name="Kohara Y."/>
            <person name="Levine M."/>
            <person name="Satoh N."/>
            <person name="Rokhsar D.S."/>
        </authorList>
    </citation>
    <scope>NUCLEOTIDE SEQUENCE [LARGE SCALE GENOMIC DNA]</scope>
</reference>
<evidence type="ECO:0000313" key="3">
    <source>
        <dbReference type="Proteomes" id="UP000008144"/>
    </source>
</evidence>
<evidence type="ECO:0000256" key="1">
    <source>
        <dbReference type="SAM" id="Phobius"/>
    </source>
</evidence>
<proteinExistence type="predicted"/>
<protein>
    <submittedName>
        <fullName evidence="2">Uncharacterized protein</fullName>
    </submittedName>
</protein>
<reference evidence="2" key="4">
    <citation type="submission" date="2025-09" db="UniProtKB">
        <authorList>
            <consortium name="Ensembl"/>
        </authorList>
    </citation>
    <scope>IDENTIFICATION</scope>
</reference>
<dbReference type="InParanoid" id="H2XL88"/>
<dbReference type="EMBL" id="EAAA01000589">
    <property type="status" value="NOT_ANNOTATED_CDS"/>
    <property type="molecule type" value="Genomic_DNA"/>
</dbReference>
<dbReference type="Ensembl" id="ENSCINT00000033373.1">
    <property type="protein sequence ID" value="ENSCINP00000030420.1"/>
    <property type="gene ID" value="ENSCING00000018356.1"/>
</dbReference>
<dbReference type="Proteomes" id="UP000008144">
    <property type="component" value="Chromosome 10"/>
</dbReference>